<dbReference type="Proteomes" id="UP000762676">
    <property type="component" value="Unassembled WGS sequence"/>
</dbReference>
<name>A0AAV4GUZ7_9GAST</name>
<dbReference type="EMBL" id="BMAT01001600">
    <property type="protein sequence ID" value="GFR88906.1"/>
    <property type="molecule type" value="Genomic_DNA"/>
</dbReference>
<gene>
    <name evidence="1" type="ORF">ElyMa_000780400</name>
</gene>
<evidence type="ECO:0000313" key="2">
    <source>
        <dbReference type="Proteomes" id="UP000762676"/>
    </source>
</evidence>
<comment type="caution">
    <text evidence="1">The sequence shown here is derived from an EMBL/GenBank/DDBJ whole genome shotgun (WGS) entry which is preliminary data.</text>
</comment>
<dbReference type="AlphaFoldDB" id="A0AAV4GUZ7"/>
<reference evidence="1 2" key="1">
    <citation type="journal article" date="2021" name="Elife">
        <title>Chloroplast acquisition without the gene transfer in kleptoplastic sea slugs, Plakobranchus ocellatus.</title>
        <authorList>
            <person name="Maeda T."/>
            <person name="Takahashi S."/>
            <person name="Yoshida T."/>
            <person name="Shimamura S."/>
            <person name="Takaki Y."/>
            <person name="Nagai Y."/>
            <person name="Toyoda A."/>
            <person name="Suzuki Y."/>
            <person name="Arimoto A."/>
            <person name="Ishii H."/>
            <person name="Satoh N."/>
            <person name="Nishiyama T."/>
            <person name="Hasebe M."/>
            <person name="Maruyama T."/>
            <person name="Minagawa J."/>
            <person name="Obokata J."/>
            <person name="Shigenobu S."/>
        </authorList>
    </citation>
    <scope>NUCLEOTIDE SEQUENCE [LARGE SCALE GENOMIC DNA]</scope>
</reference>
<organism evidence="1 2">
    <name type="scientific">Elysia marginata</name>
    <dbReference type="NCBI Taxonomy" id="1093978"/>
    <lineage>
        <taxon>Eukaryota</taxon>
        <taxon>Metazoa</taxon>
        <taxon>Spiralia</taxon>
        <taxon>Lophotrochozoa</taxon>
        <taxon>Mollusca</taxon>
        <taxon>Gastropoda</taxon>
        <taxon>Heterobranchia</taxon>
        <taxon>Euthyneura</taxon>
        <taxon>Panpulmonata</taxon>
        <taxon>Sacoglossa</taxon>
        <taxon>Placobranchoidea</taxon>
        <taxon>Plakobranchidae</taxon>
        <taxon>Elysia</taxon>
    </lineage>
</organism>
<sequence>MFTPSKSLKQTTSWTINKMTNAEISHMFKFSRETKGYRRYQSDGWLLLPSKRKRLEKNLSQRDYASCSNNDLSYRADNDTRLRNQLDLNRLSDIAQNRQQ</sequence>
<evidence type="ECO:0008006" key="3">
    <source>
        <dbReference type="Google" id="ProtNLM"/>
    </source>
</evidence>
<protein>
    <recommendedName>
        <fullName evidence="3">Fork-head domain-containing protein</fullName>
    </recommendedName>
</protein>
<accession>A0AAV4GUZ7</accession>
<proteinExistence type="predicted"/>
<keyword evidence="2" id="KW-1185">Reference proteome</keyword>
<evidence type="ECO:0000313" key="1">
    <source>
        <dbReference type="EMBL" id="GFR88906.1"/>
    </source>
</evidence>